<evidence type="ECO:0000313" key="3">
    <source>
        <dbReference type="EMBL" id="PXF40256.1"/>
    </source>
</evidence>
<sequence length="286" mass="31886">MAEAGRAVKHAIAHAVELSNRHERKNDISSSQEPSLWWQLQCKFVQAELAYDLQDHVLVVLLYCEYINESIPRRVGITRPPRVRSIGTPFMRFCLFSPPLLVVAMWTTVLSLGEMRSFPATADMLSLTSLVATAVVYADAINAASRVRARIKEIGTELHEQYDMITKNISQGNEIETDNMSLTRTSRIAASSFDYNMGDCGDFGDEDVEYCDAQLEKELNITIQRCNDESPNGDAPFVSENDLSPLNMEESATPLPGHLSKGNISFQDTADVQASDPMRRSSQPHI</sequence>
<dbReference type="Proteomes" id="UP000247409">
    <property type="component" value="Unassembled WGS sequence"/>
</dbReference>
<comment type="caution">
    <text evidence="3">The sequence shown here is derived from an EMBL/GenBank/DDBJ whole genome shotgun (WGS) entry which is preliminary data.</text>
</comment>
<dbReference type="AlphaFoldDB" id="A0A2V3IDV0"/>
<feature type="transmembrane region" description="Helical" evidence="2">
    <location>
        <begin position="124"/>
        <end position="144"/>
    </location>
</feature>
<name>A0A2V3IDV0_9FLOR</name>
<protein>
    <submittedName>
        <fullName evidence="3">Uncharacterized protein</fullName>
    </submittedName>
</protein>
<organism evidence="3 4">
    <name type="scientific">Gracilariopsis chorda</name>
    <dbReference type="NCBI Taxonomy" id="448386"/>
    <lineage>
        <taxon>Eukaryota</taxon>
        <taxon>Rhodophyta</taxon>
        <taxon>Florideophyceae</taxon>
        <taxon>Rhodymeniophycidae</taxon>
        <taxon>Gracilariales</taxon>
        <taxon>Gracilariaceae</taxon>
        <taxon>Gracilariopsis</taxon>
    </lineage>
</organism>
<accession>A0A2V3IDV0</accession>
<keyword evidence="2" id="KW-0472">Membrane</keyword>
<dbReference type="EMBL" id="NBIV01000333">
    <property type="protein sequence ID" value="PXF40256.1"/>
    <property type="molecule type" value="Genomic_DNA"/>
</dbReference>
<keyword evidence="2" id="KW-0812">Transmembrane</keyword>
<keyword evidence="2" id="KW-1133">Transmembrane helix</keyword>
<feature type="region of interest" description="Disordered" evidence="1">
    <location>
        <begin position="247"/>
        <end position="286"/>
    </location>
</feature>
<proteinExistence type="predicted"/>
<keyword evidence="4" id="KW-1185">Reference proteome</keyword>
<reference evidence="3 4" key="1">
    <citation type="journal article" date="2018" name="Mol. Biol. Evol.">
        <title>Analysis of the draft genome of the red seaweed Gracilariopsis chorda provides insights into genome size evolution in Rhodophyta.</title>
        <authorList>
            <person name="Lee J."/>
            <person name="Yang E.C."/>
            <person name="Graf L."/>
            <person name="Yang J.H."/>
            <person name="Qiu H."/>
            <person name="Zel Zion U."/>
            <person name="Chan C.X."/>
            <person name="Stephens T.G."/>
            <person name="Weber A.P.M."/>
            <person name="Boo G.H."/>
            <person name="Boo S.M."/>
            <person name="Kim K.M."/>
            <person name="Shin Y."/>
            <person name="Jung M."/>
            <person name="Lee S.J."/>
            <person name="Yim H.S."/>
            <person name="Lee J.H."/>
            <person name="Bhattacharya D."/>
            <person name="Yoon H.S."/>
        </authorList>
    </citation>
    <scope>NUCLEOTIDE SEQUENCE [LARGE SCALE GENOMIC DNA]</scope>
    <source>
        <strain evidence="3 4">SKKU-2015</strain>
        <tissue evidence="3">Whole body</tissue>
    </source>
</reference>
<evidence type="ECO:0000313" key="4">
    <source>
        <dbReference type="Proteomes" id="UP000247409"/>
    </source>
</evidence>
<feature type="compositionally biased region" description="Polar residues" evidence="1">
    <location>
        <begin position="262"/>
        <end position="272"/>
    </location>
</feature>
<evidence type="ECO:0000256" key="1">
    <source>
        <dbReference type="SAM" id="MobiDB-lite"/>
    </source>
</evidence>
<evidence type="ECO:0000256" key="2">
    <source>
        <dbReference type="SAM" id="Phobius"/>
    </source>
</evidence>
<feature type="transmembrane region" description="Helical" evidence="2">
    <location>
        <begin position="90"/>
        <end position="112"/>
    </location>
</feature>
<gene>
    <name evidence="3" type="ORF">BWQ96_10037</name>
</gene>